<dbReference type="STRING" id="1307761.L21SP2_1936"/>
<organism evidence="2 3">
    <name type="scientific">Salinispira pacifica</name>
    <dbReference type="NCBI Taxonomy" id="1307761"/>
    <lineage>
        <taxon>Bacteria</taxon>
        <taxon>Pseudomonadati</taxon>
        <taxon>Spirochaetota</taxon>
        <taxon>Spirochaetia</taxon>
        <taxon>Spirochaetales</taxon>
        <taxon>Spirochaetaceae</taxon>
        <taxon>Salinispira</taxon>
    </lineage>
</organism>
<dbReference type="HOGENOM" id="CLU_153953_1_0_12"/>
<feature type="domain" description="HTH cro/C1-type" evidence="1">
    <location>
        <begin position="36"/>
        <end position="92"/>
    </location>
</feature>
<dbReference type="RefSeq" id="WP_024268224.1">
    <property type="nucleotide sequence ID" value="NC_023035.1"/>
</dbReference>
<evidence type="ECO:0000259" key="1">
    <source>
        <dbReference type="PROSITE" id="PS50943"/>
    </source>
</evidence>
<dbReference type="InterPro" id="IPR001387">
    <property type="entry name" value="Cro/C1-type_HTH"/>
</dbReference>
<dbReference type="KEGG" id="slr:L21SP2_1936"/>
<gene>
    <name evidence="2" type="ORF">L21SP2_1936</name>
</gene>
<dbReference type="Proteomes" id="UP000018680">
    <property type="component" value="Chromosome"/>
</dbReference>
<dbReference type="AlphaFoldDB" id="V5WHJ7"/>
<name>V5WHJ7_9SPIO</name>
<dbReference type="Pfam" id="PF13443">
    <property type="entry name" value="HTH_26"/>
    <property type="match status" value="1"/>
</dbReference>
<proteinExistence type="predicted"/>
<protein>
    <recommendedName>
        <fullName evidence="1">HTH cro/C1-type domain-containing protein</fullName>
    </recommendedName>
</protein>
<dbReference type="Gene3D" id="1.10.260.40">
    <property type="entry name" value="lambda repressor-like DNA-binding domains"/>
    <property type="match status" value="1"/>
</dbReference>
<dbReference type="SUPFAM" id="SSF47413">
    <property type="entry name" value="lambda repressor-like DNA-binding domains"/>
    <property type="match status" value="1"/>
</dbReference>
<dbReference type="OrthoDB" id="9809434at2"/>
<accession>V5WHJ7</accession>
<dbReference type="GO" id="GO:0003677">
    <property type="term" value="F:DNA binding"/>
    <property type="evidence" value="ECO:0007669"/>
    <property type="project" value="InterPro"/>
</dbReference>
<reference evidence="2 3" key="1">
    <citation type="journal article" date="2015" name="Stand. Genomic Sci.">
        <title>Complete genome sequence and description of Salinispira pacifica gen. nov., sp. nov., a novel spirochaete isolated form a hypersaline microbial mat.</title>
        <authorList>
            <person name="Ben Hania W."/>
            <person name="Joseph M."/>
            <person name="Schumann P."/>
            <person name="Bunk B."/>
            <person name="Fiebig A."/>
            <person name="Sproer C."/>
            <person name="Klenk H.P."/>
            <person name="Fardeau M.L."/>
            <person name="Spring S."/>
        </authorList>
    </citation>
    <scope>NUCLEOTIDE SEQUENCE [LARGE SCALE GENOMIC DNA]</scope>
    <source>
        <strain evidence="2 3">L21-RPul-D2</strain>
    </source>
</reference>
<evidence type="ECO:0000313" key="3">
    <source>
        <dbReference type="Proteomes" id="UP000018680"/>
    </source>
</evidence>
<dbReference type="CDD" id="cd00093">
    <property type="entry name" value="HTH_XRE"/>
    <property type="match status" value="1"/>
</dbReference>
<sequence length="93" mass="10407">MKNEYIGSSFSSFLEEDGIKEDVNAGAVKLIIAYQLQEELKEKHMTKTELAQLLETSRAAVNRLLDPNNDAVTLHTLKKAATLLGKHIRLELV</sequence>
<dbReference type="InterPro" id="IPR010982">
    <property type="entry name" value="Lambda_DNA-bd_dom_sf"/>
</dbReference>
<dbReference type="eggNOG" id="COG3093">
    <property type="taxonomic scope" value="Bacteria"/>
</dbReference>
<keyword evidence="3" id="KW-1185">Reference proteome</keyword>
<dbReference type="EMBL" id="CP006939">
    <property type="protein sequence ID" value="AHC15307.1"/>
    <property type="molecule type" value="Genomic_DNA"/>
</dbReference>
<evidence type="ECO:0000313" key="2">
    <source>
        <dbReference type="EMBL" id="AHC15307.1"/>
    </source>
</evidence>
<dbReference type="PROSITE" id="PS50943">
    <property type="entry name" value="HTH_CROC1"/>
    <property type="match status" value="1"/>
</dbReference>